<feature type="compositionally biased region" description="Low complexity" evidence="2">
    <location>
        <begin position="852"/>
        <end position="863"/>
    </location>
</feature>
<dbReference type="InterPro" id="IPR050923">
    <property type="entry name" value="Cell_Proc_Reg/RNA_Proc"/>
</dbReference>
<dbReference type="Proteomes" id="UP000291078">
    <property type="component" value="Unassembled WGS sequence"/>
</dbReference>
<dbReference type="InterPro" id="IPR008984">
    <property type="entry name" value="SMAD_FHA_dom_sf"/>
</dbReference>
<evidence type="ECO:0000256" key="1">
    <source>
        <dbReference type="PROSITE-ProRule" id="PRU00182"/>
    </source>
</evidence>
<protein>
    <submittedName>
        <fullName evidence="4">FHA domain-containing protein</fullName>
    </submittedName>
</protein>
<dbReference type="InterPro" id="IPR000253">
    <property type="entry name" value="FHA_dom"/>
</dbReference>
<evidence type="ECO:0000259" key="3">
    <source>
        <dbReference type="PROSITE" id="PS50006"/>
    </source>
</evidence>
<keyword evidence="5" id="KW-1185">Reference proteome</keyword>
<comment type="caution">
    <text evidence="4">The sequence shown here is derived from an EMBL/GenBank/DDBJ whole genome shotgun (WGS) entry which is preliminary data.</text>
</comment>
<name>A0A4Q7S732_9BURK</name>
<evidence type="ECO:0000313" key="5">
    <source>
        <dbReference type="Proteomes" id="UP000291078"/>
    </source>
</evidence>
<feature type="compositionally biased region" description="Basic and acidic residues" evidence="2">
    <location>
        <begin position="833"/>
        <end position="851"/>
    </location>
</feature>
<dbReference type="RefSeq" id="WP_130389556.1">
    <property type="nucleotide sequence ID" value="NZ_SGXM01000001.1"/>
</dbReference>
<dbReference type="PROSITE" id="PS50006">
    <property type="entry name" value="FHA_DOMAIN"/>
    <property type="match status" value="2"/>
</dbReference>
<dbReference type="CDD" id="cd00060">
    <property type="entry name" value="FHA"/>
    <property type="match status" value="2"/>
</dbReference>
<dbReference type="PROSITE" id="PS50889">
    <property type="entry name" value="S4"/>
    <property type="match status" value="1"/>
</dbReference>
<proteinExistence type="predicted"/>
<sequence>MTRDDAPFLDVPVMAPKPGQAFDVLLMPVSRPDLGEIRIGEDLFAIGRGEAPFAAYPTEAVSVLSRRHARIFSEDGSVYVADLGSKNGTHVNGDAVAQQPAKLRDGDEVSFGAGLAYRVRLYPRPAEAEPPRVAVTLLPMREDLGLQPVLVTGFPFMVSKADDTFARYRDDYPHQVNYLSRRHAHLFLKQGVPWIEDLGSTNGTFVNGVRLRDQSIRLEPGDVIAFGGSHFVYRVQIEYEADADATATRTSLFVASTVPPAQAAVLPVDVDPDKTTFVGAADSFLDIFCVDYRAAQEDEINPEAPPDAGSDAAHRPAPRGKVTMMLVEALRSFGIRDRHQLERAARVAILVVAVLGAGGAWLWWRGAPDRSLQQLVAQGKYAEAAEASDKVLARHPDNAQYQTLGAEALMRGYVPQWAKRLQANDFDGAATVLGEMRARSQHNRDGQALIGQLAWVGDLERYVVGRGGAEGAIRMYADEARLRELVRRWEDDTASHQRLLGRIANDVPAFRDVYARALSDLRRLRNDDSVFLAAIDRLNAAVVTELARDQPEALQPMLAEYKDKYPRLSGLDRVEADLKQYTGLVQALRDRAPGPLVARMQKLSLTTPPFQAQYQKLKPRLPGDDVQRQYKLANTAWEQGEGAQAVTALKAVGSGPWSADVAKDAAHKEQVAAQYAAVKAAKGTPGYEDQLLRLYASLDPETDAWYVKTVDADVQAIRDVALRRANVLLNRAATNWRQYRNNGLIAGEQRLEAGISAKFRSQARLLADAQEDARQGLRIYGQLRIEDTAQWDRIRDDIQAEVDAQRRSLNDLRMVLDPAVLKTKLSLVGDAGKGEVGKGEVGKGEAGEGREAGTASASAGGKP</sequence>
<accession>A0A4Q7S732</accession>
<feature type="domain" description="FHA" evidence="3">
    <location>
        <begin position="44"/>
        <end position="96"/>
    </location>
</feature>
<dbReference type="Pfam" id="PF00498">
    <property type="entry name" value="FHA"/>
    <property type="match status" value="2"/>
</dbReference>
<feature type="domain" description="FHA" evidence="3">
    <location>
        <begin position="156"/>
        <end position="211"/>
    </location>
</feature>
<gene>
    <name evidence="4" type="ORF">EV147_0521</name>
</gene>
<evidence type="ECO:0000256" key="2">
    <source>
        <dbReference type="SAM" id="MobiDB-lite"/>
    </source>
</evidence>
<dbReference type="SMART" id="SM00240">
    <property type="entry name" value="FHA"/>
    <property type="match status" value="2"/>
</dbReference>
<dbReference type="Gene3D" id="2.60.200.20">
    <property type="match status" value="2"/>
</dbReference>
<dbReference type="AlphaFoldDB" id="A0A4Q7S732"/>
<keyword evidence="1" id="KW-0694">RNA-binding</keyword>
<feature type="region of interest" description="Disordered" evidence="2">
    <location>
        <begin position="833"/>
        <end position="863"/>
    </location>
</feature>
<dbReference type="PANTHER" id="PTHR23308">
    <property type="entry name" value="NUCLEAR INHIBITOR OF PROTEIN PHOSPHATASE-1"/>
    <property type="match status" value="1"/>
</dbReference>
<dbReference type="EMBL" id="SGXM01000001">
    <property type="protein sequence ID" value="RZT41528.1"/>
    <property type="molecule type" value="Genomic_DNA"/>
</dbReference>
<evidence type="ECO:0000313" key="4">
    <source>
        <dbReference type="EMBL" id="RZT41528.1"/>
    </source>
</evidence>
<dbReference type="OrthoDB" id="151099at2"/>
<organism evidence="4 5">
    <name type="scientific">Cupriavidus agavae</name>
    <dbReference type="NCBI Taxonomy" id="1001822"/>
    <lineage>
        <taxon>Bacteria</taxon>
        <taxon>Pseudomonadati</taxon>
        <taxon>Pseudomonadota</taxon>
        <taxon>Betaproteobacteria</taxon>
        <taxon>Burkholderiales</taxon>
        <taxon>Burkholderiaceae</taxon>
        <taxon>Cupriavidus</taxon>
    </lineage>
</organism>
<dbReference type="SUPFAM" id="SSF49879">
    <property type="entry name" value="SMAD/FHA domain"/>
    <property type="match status" value="2"/>
</dbReference>
<dbReference type="GO" id="GO:0003723">
    <property type="term" value="F:RNA binding"/>
    <property type="evidence" value="ECO:0007669"/>
    <property type="project" value="UniProtKB-KW"/>
</dbReference>
<reference evidence="4 5" key="1">
    <citation type="journal article" date="2015" name="Stand. Genomic Sci.">
        <title>Genomic Encyclopedia of Bacterial and Archaeal Type Strains, Phase III: the genomes of soil and plant-associated and newly described type strains.</title>
        <authorList>
            <person name="Whitman W.B."/>
            <person name="Woyke T."/>
            <person name="Klenk H.P."/>
            <person name="Zhou Y."/>
            <person name="Lilburn T.G."/>
            <person name="Beck B.J."/>
            <person name="De Vos P."/>
            <person name="Vandamme P."/>
            <person name="Eisen J.A."/>
            <person name="Garrity G."/>
            <person name="Hugenholtz P."/>
            <person name="Kyrpides N.C."/>
        </authorList>
    </citation>
    <scope>NUCLEOTIDE SEQUENCE [LARGE SCALE GENOMIC DNA]</scope>
    <source>
        <strain evidence="4 5">ASC-9842</strain>
    </source>
</reference>